<dbReference type="Pfam" id="PF18935">
    <property type="entry name" value="DUF5683"/>
    <property type="match status" value="1"/>
</dbReference>
<feature type="domain" description="DUF5683" evidence="2">
    <location>
        <begin position="11"/>
        <end position="65"/>
    </location>
</feature>
<feature type="transmembrane region" description="Helical" evidence="1">
    <location>
        <begin position="79"/>
        <end position="100"/>
    </location>
</feature>
<keyword evidence="1" id="KW-1133">Transmembrane helix</keyword>
<gene>
    <name evidence="3" type="ORF">METZ01_LOCUS33511</name>
</gene>
<reference evidence="3" key="1">
    <citation type="submission" date="2018-05" db="EMBL/GenBank/DDBJ databases">
        <authorList>
            <person name="Lanie J.A."/>
            <person name="Ng W.-L."/>
            <person name="Kazmierczak K.M."/>
            <person name="Andrzejewski T.M."/>
            <person name="Davidsen T.M."/>
            <person name="Wayne K.J."/>
            <person name="Tettelin H."/>
            <person name="Glass J.I."/>
            <person name="Rusch D."/>
            <person name="Podicherti R."/>
            <person name="Tsui H.-C.T."/>
            <person name="Winkler M.E."/>
        </authorList>
    </citation>
    <scope>NUCLEOTIDE SEQUENCE</scope>
</reference>
<proteinExistence type="predicted"/>
<sequence>MGQGVDTTAYKNPKKAFLFSLSPGGGQLYNGKWVKAIMFIGLEAAATKAWLGNSHIYNDYDNGNYPLRKHRYLEKRNKYGWWMGFIYLFGMLDAVVDAHLQPFDEIMNTTLESTQKEENQDAE</sequence>
<keyword evidence="1" id="KW-0472">Membrane</keyword>
<protein>
    <recommendedName>
        <fullName evidence="2">DUF5683 domain-containing protein</fullName>
    </recommendedName>
</protein>
<name>A0A381QS26_9ZZZZ</name>
<evidence type="ECO:0000259" key="2">
    <source>
        <dbReference type="Pfam" id="PF18935"/>
    </source>
</evidence>
<keyword evidence="1" id="KW-0812">Transmembrane</keyword>
<dbReference type="AlphaFoldDB" id="A0A381QS26"/>
<dbReference type="InterPro" id="IPR043738">
    <property type="entry name" value="DUF5683"/>
</dbReference>
<accession>A0A381QS26</accession>
<dbReference type="EMBL" id="UINC01001437">
    <property type="protein sequence ID" value="SUZ80657.1"/>
    <property type="molecule type" value="Genomic_DNA"/>
</dbReference>
<evidence type="ECO:0000313" key="3">
    <source>
        <dbReference type="EMBL" id="SUZ80657.1"/>
    </source>
</evidence>
<evidence type="ECO:0000256" key="1">
    <source>
        <dbReference type="SAM" id="Phobius"/>
    </source>
</evidence>
<organism evidence="3">
    <name type="scientific">marine metagenome</name>
    <dbReference type="NCBI Taxonomy" id="408172"/>
    <lineage>
        <taxon>unclassified sequences</taxon>
        <taxon>metagenomes</taxon>
        <taxon>ecological metagenomes</taxon>
    </lineage>
</organism>